<dbReference type="AlphaFoldDB" id="A0AAV5BZY0"/>
<sequence length="141" mass="15694">MVRRFCYKLEEIFPISGTPERRQQTFWVLVSKPYYALAEKLGSLKLSVACVNTMACLPRAPKVTRVPRGCSGNIYVDNASYRQSLRFCFWCTPWDMESAVMVLGVHQLGVPFITFRSLSNLVSGGSALGNETATTFLSIAA</sequence>
<dbReference type="EMBL" id="BQKI01000003">
    <property type="protein sequence ID" value="GJM91088.1"/>
    <property type="molecule type" value="Genomic_DNA"/>
</dbReference>
<organism evidence="1 2">
    <name type="scientific">Eleusine coracana subsp. coracana</name>
    <dbReference type="NCBI Taxonomy" id="191504"/>
    <lineage>
        <taxon>Eukaryota</taxon>
        <taxon>Viridiplantae</taxon>
        <taxon>Streptophyta</taxon>
        <taxon>Embryophyta</taxon>
        <taxon>Tracheophyta</taxon>
        <taxon>Spermatophyta</taxon>
        <taxon>Magnoliopsida</taxon>
        <taxon>Liliopsida</taxon>
        <taxon>Poales</taxon>
        <taxon>Poaceae</taxon>
        <taxon>PACMAD clade</taxon>
        <taxon>Chloridoideae</taxon>
        <taxon>Cynodonteae</taxon>
        <taxon>Eleusininae</taxon>
        <taxon>Eleusine</taxon>
    </lineage>
</organism>
<dbReference type="GO" id="GO:0009116">
    <property type="term" value="P:nucleoside metabolic process"/>
    <property type="evidence" value="ECO:0007669"/>
    <property type="project" value="InterPro"/>
</dbReference>
<dbReference type="SUPFAM" id="SSF53167">
    <property type="entry name" value="Purine and uridine phosphorylases"/>
    <property type="match status" value="1"/>
</dbReference>
<dbReference type="Proteomes" id="UP001054889">
    <property type="component" value="Unassembled WGS sequence"/>
</dbReference>
<name>A0AAV5BZY0_ELECO</name>
<evidence type="ECO:0008006" key="3">
    <source>
        <dbReference type="Google" id="ProtNLM"/>
    </source>
</evidence>
<gene>
    <name evidence="1" type="primary">ga07429</name>
    <name evidence="1" type="ORF">PR202_ga07429</name>
</gene>
<evidence type="ECO:0000313" key="2">
    <source>
        <dbReference type="Proteomes" id="UP001054889"/>
    </source>
</evidence>
<proteinExistence type="predicted"/>
<comment type="caution">
    <text evidence="1">The sequence shown here is derived from an EMBL/GenBank/DDBJ whole genome shotgun (WGS) entry which is preliminary data.</text>
</comment>
<dbReference type="Gene3D" id="3.40.50.1580">
    <property type="entry name" value="Nucleoside phosphorylase domain"/>
    <property type="match status" value="1"/>
</dbReference>
<reference evidence="1" key="2">
    <citation type="submission" date="2021-12" db="EMBL/GenBank/DDBJ databases">
        <title>Resequencing data analysis of finger millet.</title>
        <authorList>
            <person name="Hatakeyama M."/>
            <person name="Aluri S."/>
            <person name="Balachadran M.T."/>
            <person name="Sivarajan S.R."/>
            <person name="Poveda L."/>
            <person name="Shimizu-Inatsugi R."/>
            <person name="Schlapbach R."/>
            <person name="Sreeman S.M."/>
            <person name="Shimizu K.K."/>
        </authorList>
    </citation>
    <scope>NUCLEOTIDE SEQUENCE</scope>
</reference>
<evidence type="ECO:0000313" key="1">
    <source>
        <dbReference type="EMBL" id="GJM91088.1"/>
    </source>
</evidence>
<dbReference type="PANTHER" id="PTHR21234">
    <property type="entry name" value="PURINE NUCLEOSIDE PHOSPHORYLASE"/>
    <property type="match status" value="1"/>
</dbReference>
<dbReference type="GO" id="GO:0003824">
    <property type="term" value="F:catalytic activity"/>
    <property type="evidence" value="ECO:0007669"/>
    <property type="project" value="InterPro"/>
</dbReference>
<reference evidence="1" key="1">
    <citation type="journal article" date="2018" name="DNA Res.">
        <title>Multiple hybrid de novo genome assembly of finger millet, an orphan allotetraploid crop.</title>
        <authorList>
            <person name="Hatakeyama M."/>
            <person name="Aluri S."/>
            <person name="Balachadran M.T."/>
            <person name="Sivarajan S.R."/>
            <person name="Patrignani A."/>
            <person name="Gruter S."/>
            <person name="Poveda L."/>
            <person name="Shimizu-Inatsugi R."/>
            <person name="Baeten J."/>
            <person name="Francoijs K.J."/>
            <person name="Nataraja K.N."/>
            <person name="Reddy Y.A.N."/>
            <person name="Phadnis S."/>
            <person name="Ravikumar R.L."/>
            <person name="Schlapbach R."/>
            <person name="Sreeman S.M."/>
            <person name="Shimizu K.K."/>
        </authorList>
    </citation>
    <scope>NUCLEOTIDE SEQUENCE</scope>
</reference>
<dbReference type="InterPro" id="IPR035994">
    <property type="entry name" value="Nucleoside_phosphorylase_sf"/>
</dbReference>
<accession>A0AAV5BZY0</accession>
<dbReference type="PANTHER" id="PTHR21234:SF41">
    <property type="entry name" value="NUCLEOSIDE PHOSPHORYLASE DOMAIN-CONTAINING PROTEIN"/>
    <property type="match status" value="1"/>
</dbReference>
<protein>
    <recommendedName>
        <fullName evidence="3">Nucleoside phosphorylase domain-containing protein</fullName>
    </recommendedName>
</protein>
<keyword evidence="2" id="KW-1185">Reference proteome</keyword>